<dbReference type="EMBL" id="CP045702">
    <property type="protein sequence ID" value="QNE77291.1"/>
    <property type="molecule type" value="Genomic_DNA"/>
</dbReference>
<sequence>MSPPRWFPSHRQPPPATAVSGPPPPSVPNGFWITDPAFRDRLHSATLTLLDIVEDRLNDDDVPLTEVLGGARDHAEHMLGVPSTYGVLVEAEAAAQIVQAAGIDAGSPFGLAIAQGLSGIEQLPVQQQQQLVRAAARRYAITAPSRSPAAPATAPPRPAPGRSR</sequence>
<evidence type="ECO:0000313" key="3">
    <source>
        <dbReference type="Proteomes" id="UP000515307"/>
    </source>
</evidence>
<feature type="compositionally biased region" description="Pro residues" evidence="1">
    <location>
        <begin position="153"/>
        <end position="164"/>
    </location>
</feature>
<name>A0A7G7BPM6_9ACTN</name>
<accession>A0A7G7BPM6</accession>
<protein>
    <submittedName>
        <fullName evidence="2">Uncharacterized protein</fullName>
    </submittedName>
</protein>
<feature type="compositionally biased region" description="Pro residues" evidence="1">
    <location>
        <begin position="1"/>
        <end position="27"/>
    </location>
</feature>
<dbReference type="AlphaFoldDB" id="A0A7G7BPM6"/>
<proteinExistence type="predicted"/>
<evidence type="ECO:0000313" key="2">
    <source>
        <dbReference type="EMBL" id="QNE77291.1"/>
    </source>
</evidence>
<keyword evidence="3" id="KW-1185">Reference proteome</keyword>
<dbReference type="KEGG" id="sfiy:F0344_24210"/>
<organism evidence="2 3">
    <name type="scientific">Streptomyces finlayi</name>
    <dbReference type="NCBI Taxonomy" id="67296"/>
    <lineage>
        <taxon>Bacteria</taxon>
        <taxon>Bacillati</taxon>
        <taxon>Actinomycetota</taxon>
        <taxon>Actinomycetes</taxon>
        <taxon>Kitasatosporales</taxon>
        <taxon>Streptomycetaceae</taxon>
        <taxon>Streptomyces</taxon>
    </lineage>
</organism>
<evidence type="ECO:0000256" key="1">
    <source>
        <dbReference type="SAM" id="MobiDB-lite"/>
    </source>
</evidence>
<dbReference type="RefSeq" id="WP_185300773.1">
    <property type="nucleotide sequence ID" value="NZ_CP045702.1"/>
</dbReference>
<feature type="region of interest" description="Disordered" evidence="1">
    <location>
        <begin position="1"/>
        <end position="28"/>
    </location>
</feature>
<reference evidence="3" key="1">
    <citation type="submission" date="2019-10" db="EMBL/GenBank/DDBJ databases">
        <title>Antimicrobial potential of Antarctic Bacteria.</title>
        <authorList>
            <person name="Benaud N."/>
            <person name="Edwards R.J."/>
            <person name="Ferrari B.C."/>
        </authorList>
    </citation>
    <scope>NUCLEOTIDE SEQUENCE [LARGE SCALE GENOMIC DNA]</scope>
    <source>
        <strain evidence="3">NBSH44</strain>
    </source>
</reference>
<feature type="compositionally biased region" description="Low complexity" evidence="1">
    <location>
        <begin position="142"/>
        <end position="152"/>
    </location>
</feature>
<dbReference type="Proteomes" id="UP000515307">
    <property type="component" value="Chromosome"/>
</dbReference>
<gene>
    <name evidence="2" type="ORF">F0344_24210</name>
</gene>
<feature type="region of interest" description="Disordered" evidence="1">
    <location>
        <begin position="142"/>
        <end position="164"/>
    </location>
</feature>